<proteinExistence type="predicted"/>
<feature type="transmembrane region" description="Helical" evidence="1">
    <location>
        <begin position="7"/>
        <end position="26"/>
    </location>
</feature>
<organism evidence="2 3">
    <name type="scientific">Brevibacillus laterosporus LMG 15441</name>
    <dbReference type="NCBI Taxonomy" id="1042163"/>
    <lineage>
        <taxon>Bacteria</taxon>
        <taxon>Bacillati</taxon>
        <taxon>Bacillota</taxon>
        <taxon>Bacilli</taxon>
        <taxon>Bacillales</taxon>
        <taxon>Paenibacillaceae</taxon>
        <taxon>Brevibacillus</taxon>
    </lineage>
</organism>
<dbReference type="EMBL" id="CP007806">
    <property type="protein sequence ID" value="AIG26896.1"/>
    <property type="molecule type" value="Genomic_DNA"/>
</dbReference>
<protein>
    <submittedName>
        <fullName evidence="2">Uncharacterized protein</fullName>
    </submittedName>
</protein>
<dbReference type="AlphaFoldDB" id="A0A075R626"/>
<keyword evidence="1" id="KW-0812">Transmembrane</keyword>
<evidence type="ECO:0000313" key="3">
    <source>
        <dbReference type="Proteomes" id="UP000005850"/>
    </source>
</evidence>
<accession>A0A075R626</accession>
<dbReference type="RefSeq" id="WP_003336301.1">
    <property type="nucleotide sequence ID" value="NZ_CP007806.1"/>
</dbReference>
<dbReference type="Proteomes" id="UP000005850">
    <property type="component" value="Chromosome"/>
</dbReference>
<sequence length="81" mass="9045">MLAKFRTITLELGFVLIIGAFLYLFLSGDQLTSFLPALLSSPQLLDVKTLFFSILLEAIPFVLIGVFFSALLQTFVRDETV</sequence>
<gene>
    <name evidence="2" type="ORF">BRLA_c025770</name>
</gene>
<dbReference type="STRING" id="1042163.BRLA_c025770"/>
<dbReference type="HOGENOM" id="CLU_2567147_0_0_9"/>
<reference evidence="2 3" key="1">
    <citation type="journal article" date="2011" name="J. Bacteriol.">
        <title>Genome sequence of Brevibacillus laterosporus LMG 15441, a pathogen of invertebrates.</title>
        <authorList>
            <person name="Djukic M."/>
            <person name="Poehlein A."/>
            <person name="Thurmer A."/>
            <person name="Daniel R."/>
        </authorList>
    </citation>
    <scope>NUCLEOTIDE SEQUENCE [LARGE SCALE GENOMIC DNA]</scope>
    <source>
        <strain evidence="2 3">LMG 15441</strain>
    </source>
</reference>
<feature type="transmembrane region" description="Helical" evidence="1">
    <location>
        <begin position="50"/>
        <end position="72"/>
    </location>
</feature>
<keyword evidence="1" id="KW-1133">Transmembrane helix</keyword>
<evidence type="ECO:0000256" key="1">
    <source>
        <dbReference type="SAM" id="Phobius"/>
    </source>
</evidence>
<keyword evidence="1" id="KW-0472">Membrane</keyword>
<keyword evidence="3" id="KW-1185">Reference proteome</keyword>
<name>A0A075R626_BRELA</name>
<evidence type="ECO:0000313" key="2">
    <source>
        <dbReference type="EMBL" id="AIG26896.1"/>
    </source>
</evidence>
<dbReference type="KEGG" id="blr:BRLA_c025770"/>